<evidence type="ECO:0000313" key="1">
    <source>
        <dbReference type="EMBL" id="KAG6783911.1"/>
    </source>
</evidence>
<gene>
    <name evidence="1" type="ORF">POTOM_009593</name>
</gene>
<evidence type="ECO:0000313" key="2">
    <source>
        <dbReference type="Proteomes" id="UP000886885"/>
    </source>
</evidence>
<sequence length="173" mass="19434">MVKRNIPASETGMLKVWMNVDATLAAATLLDVPIETGTLLFPLSLRCPPSPRLKPNQNSSARTHLPKPFSWPHVSLVARKPNRFRGRTVVFGGNSNDIPNGSRFLDENGVVDDMDGYLNYLWSMTLFGTPRHHGNSLLLQFLLLLSAFVPKCFYQYHCCLLNGRHALLVMELQ</sequence>
<dbReference type="GO" id="GO:0009507">
    <property type="term" value="C:chloroplast"/>
    <property type="evidence" value="ECO:0007669"/>
    <property type="project" value="TreeGrafter"/>
</dbReference>
<dbReference type="PANTHER" id="PTHR36046:SF1">
    <property type="entry name" value="DUF6737 DOMAIN-CONTAINING PROTEIN"/>
    <property type="match status" value="1"/>
</dbReference>
<keyword evidence="2" id="KW-1185">Reference proteome</keyword>
<dbReference type="EMBL" id="JAAWWB010000004">
    <property type="protein sequence ID" value="KAG6783911.1"/>
    <property type="molecule type" value="Genomic_DNA"/>
</dbReference>
<comment type="caution">
    <text evidence="1">The sequence shown here is derived from an EMBL/GenBank/DDBJ whole genome shotgun (WGS) entry which is preliminary data.</text>
</comment>
<reference evidence="1" key="1">
    <citation type="journal article" date="2020" name="bioRxiv">
        <title>Hybrid origin of Populus tomentosa Carr. identified through genome sequencing and phylogenomic analysis.</title>
        <authorList>
            <person name="An X."/>
            <person name="Gao K."/>
            <person name="Chen Z."/>
            <person name="Li J."/>
            <person name="Yang X."/>
            <person name="Yang X."/>
            <person name="Zhou J."/>
            <person name="Guo T."/>
            <person name="Zhao T."/>
            <person name="Huang S."/>
            <person name="Miao D."/>
            <person name="Khan W.U."/>
            <person name="Rao P."/>
            <person name="Ye M."/>
            <person name="Lei B."/>
            <person name="Liao W."/>
            <person name="Wang J."/>
            <person name="Ji L."/>
            <person name="Li Y."/>
            <person name="Guo B."/>
            <person name="Mustafa N.S."/>
            <person name="Li S."/>
            <person name="Yun Q."/>
            <person name="Keller S.R."/>
            <person name="Mao J."/>
            <person name="Zhang R."/>
            <person name="Strauss S.H."/>
        </authorList>
    </citation>
    <scope>NUCLEOTIDE SEQUENCE</scope>
    <source>
        <strain evidence="1">GM15</strain>
        <tissue evidence="1">Leaf</tissue>
    </source>
</reference>
<name>A0A8X8ABQ1_POPTO</name>
<accession>A0A8X8ABQ1</accession>
<proteinExistence type="predicted"/>
<protein>
    <submittedName>
        <fullName evidence="1">Uncharacterized protein</fullName>
    </submittedName>
</protein>
<organism evidence="1 2">
    <name type="scientific">Populus tomentosa</name>
    <name type="common">Chinese white poplar</name>
    <dbReference type="NCBI Taxonomy" id="118781"/>
    <lineage>
        <taxon>Eukaryota</taxon>
        <taxon>Viridiplantae</taxon>
        <taxon>Streptophyta</taxon>
        <taxon>Embryophyta</taxon>
        <taxon>Tracheophyta</taxon>
        <taxon>Spermatophyta</taxon>
        <taxon>Magnoliopsida</taxon>
        <taxon>eudicotyledons</taxon>
        <taxon>Gunneridae</taxon>
        <taxon>Pentapetalae</taxon>
        <taxon>rosids</taxon>
        <taxon>fabids</taxon>
        <taxon>Malpighiales</taxon>
        <taxon>Salicaceae</taxon>
        <taxon>Saliceae</taxon>
        <taxon>Populus</taxon>
    </lineage>
</organism>
<dbReference type="AlphaFoldDB" id="A0A8X8ABQ1"/>
<dbReference type="Proteomes" id="UP000886885">
    <property type="component" value="Chromosome 2D"/>
</dbReference>
<dbReference type="PANTHER" id="PTHR36046">
    <property type="entry name" value="PROTEIN, PUTATIVE-RELATED"/>
    <property type="match status" value="1"/>
</dbReference>